<evidence type="ECO:0000313" key="1">
    <source>
        <dbReference type="EMBL" id="KKL03187.1"/>
    </source>
</evidence>
<protein>
    <submittedName>
        <fullName evidence="1">Uncharacterized protein</fullName>
    </submittedName>
</protein>
<sequence>MKAFGVILCCVFLLVGCSQAEIPTSAFDTVAHGEIVLTFDEVNNEIWSIETILNDDGTYTVDVKYSEGVTPTEAAKQLFDYLLQYEKCANE</sequence>
<reference evidence="1" key="1">
    <citation type="journal article" date="2015" name="Nature">
        <title>Complex archaea that bridge the gap between prokaryotes and eukaryotes.</title>
        <authorList>
            <person name="Spang A."/>
            <person name="Saw J.H."/>
            <person name="Jorgensen S.L."/>
            <person name="Zaremba-Niedzwiedzka K."/>
            <person name="Martijn J."/>
            <person name="Lind A.E."/>
            <person name="van Eijk R."/>
            <person name="Schleper C."/>
            <person name="Guy L."/>
            <person name="Ettema T.J."/>
        </authorList>
    </citation>
    <scope>NUCLEOTIDE SEQUENCE</scope>
</reference>
<gene>
    <name evidence="1" type="ORF">LCGC14_2626190</name>
</gene>
<dbReference type="AlphaFoldDB" id="A0A0F9AP80"/>
<name>A0A0F9AP80_9ZZZZ</name>
<comment type="caution">
    <text evidence="1">The sequence shown here is derived from an EMBL/GenBank/DDBJ whole genome shotgun (WGS) entry which is preliminary data.</text>
</comment>
<dbReference type="PROSITE" id="PS51257">
    <property type="entry name" value="PROKAR_LIPOPROTEIN"/>
    <property type="match status" value="1"/>
</dbReference>
<accession>A0A0F9AP80</accession>
<organism evidence="1">
    <name type="scientific">marine sediment metagenome</name>
    <dbReference type="NCBI Taxonomy" id="412755"/>
    <lineage>
        <taxon>unclassified sequences</taxon>
        <taxon>metagenomes</taxon>
        <taxon>ecological metagenomes</taxon>
    </lineage>
</organism>
<proteinExistence type="predicted"/>
<dbReference type="EMBL" id="LAZR01044932">
    <property type="protein sequence ID" value="KKL03187.1"/>
    <property type="molecule type" value="Genomic_DNA"/>
</dbReference>